<gene>
    <name evidence="1" type="ORF">CA12_12730</name>
</gene>
<sequence>MSSRRFAPRLTRGEYWILNSLVEHSHSLCGYGYPDRYLWLLFNRQPHGLSEDELVLTLLGLFNAGWIEGEVDGETTTPFVPDGTTIRAALQSEFDHSDPDWPRLLHAATPPIHLRLTSEGGAVWEAFAEPRWEDFIDDFSDSNEPLENRTVRATRRDHGRQYLRCWAERDRFDPDAVVWKPVSPFPATYWKTLPVGFEAQFRCAPQHASGRMAAAEFERIDALTDRALHCADRFRRWRAWE</sequence>
<dbReference type="AlphaFoldDB" id="A0A517P754"/>
<organism evidence="1 2">
    <name type="scientific">Alienimonas californiensis</name>
    <dbReference type="NCBI Taxonomy" id="2527989"/>
    <lineage>
        <taxon>Bacteria</taxon>
        <taxon>Pseudomonadati</taxon>
        <taxon>Planctomycetota</taxon>
        <taxon>Planctomycetia</taxon>
        <taxon>Planctomycetales</taxon>
        <taxon>Planctomycetaceae</taxon>
        <taxon>Alienimonas</taxon>
    </lineage>
</organism>
<dbReference type="OrthoDB" id="581609at2"/>
<dbReference type="RefSeq" id="WP_145358010.1">
    <property type="nucleotide sequence ID" value="NZ_CP036265.1"/>
</dbReference>
<evidence type="ECO:0000313" key="2">
    <source>
        <dbReference type="Proteomes" id="UP000318741"/>
    </source>
</evidence>
<keyword evidence="2" id="KW-1185">Reference proteome</keyword>
<dbReference type="KEGG" id="acaf:CA12_12730"/>
<reference evidence="1 2" key="1">
    <citation type="submission" date="2019-02" db="EMBL/GenBank/DDBJ databases">
        <title>Deep-cultivation of Planctomycetes and their phenomic and genomic characterization uncovers novel biology.</title>
        <authorList>
            <person name="Wiegand S."/>
            <person name="Jogler M."/>
            <person name="Boedeker C."/>
            <person name="Pinto D."/>
            <person name="Vollmers J."/>
            <person name="Rivas-Marin E."/>
            <person name="Kohn T."/>
            <person name="Peeters S.H."/>
            <person name="Heuer A."/>
            <person name="Rast P."/>
            <person name="Oberbeckmann S."/>
            <person name="Bunk B."/>
            <person name="Jeske O."/>
            <person name="Meyerdierks A."/>
            <person name="Storesund J.E."/>
            <person name="Kallscheuer N."/>
            <person name="Luecker S."/>
            <person name="Lage O.M."/>
            <person name="Pohl T."/>
            <person name="Merkel B.J."/>
            <person name="Hornburger P."/>
            <person name="Mueller R.-W."/>
            <person name="Bruemmer F."/>
            <person name="Labrenz M."/>
            <person name="Spormann A.M."/>
            <person name="Op den Camp H."/>
            <person name="Overmann J."/>
            <person name="Amann R."/>
            <person name="Jetten M.S.M."/>
            <person name="Mascher T."/>
            <person name="Medema M.H."/>
            <person name="Devos D.P."/>
            <person name="Kaster A.-K."/>
            <person name="Ovreas L."/>
            <person name="Rohde M."/>
            <person name="Galperin M.Y."/>
            <person name="Jogler C."/>
        </authorList>
    </citation>
    <scope>NUCLEOTIDE SEQUENCE [LARGE SCALE GENOMIC DNA]</scope>
    <source>
        <strain evidence="1 2">CA12</strain>
    </source>
</reference>
<accession>A0A517P754</accession>
<name>A0A517P754_9PLAN</name>
<dbReference type="Proteomes" id="UP000318741">
    <property type="component" value="Chromosome"/>
</dbReference>
<dbReference type="EMBL" id="CP036265">
    <property type="protein sequence ID" value="QDT15192.1"/>
    <property type="molecule type" value="Genomic_DNA"/>
</dbReference>
<proteinExistence type="predicted"/>
<evidence type="ECO:0000313" key="1">
    <source>
        <dbReference type="EMBL" id="QDT15192.1"/>
    </source>
</evidence>
<protein>
    <submittedName>
        <fullName evidence="1">Uncharacterized protein</fullName>
    </submittedName>
</protein>